<dbReference type="Gene3D" id="1.20.1270.180">
    <property type="match status" value="1"/>
</dbReference>
<evidence type="ECO:0000259" key="2">
    <source>
        <dbReference type="Pfam" id="PF07007"/>
    </source>
</evidence>
<dbReference type="InterPro" id="IPR009739">
    <property type="entry name" value="LprI-like_N"/>
</dbReference>
<dbReference type="Proteomes" id="UP001193501">
    <property type="component" value="Unassembled WGS sequence"/>
</dbReference>
<sequence length="126" mass="13520">MTRFLAALALALTPTSALALTEDECMALHPEITSAVEMVDCTMETEAGEKALAEALTSLRAVLPEDLWAQQEAAQAAWSAWRDAECAFEAAPYPGSGGTGVEIQCRANLTLARRQQLVDAAELWKP</sequence>
<dbReference type="Pfam" id="PF07007">
    <property type="entry name" value="LprI"/>
    <property type="match status" value="1"/>
</dbReference>
<proteinExistence type="predicted"/>
<organism evidence="3 4">
    <name type="scientific">Stagnihabitans tardus</name>
    <dbReference type="NCBI Taxonomy" id="2699202"/>
    <lineage>
        <taxon>Bacteria</taxon>
        <taxon>Pseudomonadati</taxon>
        <taxon>Pseudomonadota</taxon>
        <taxon>Alphaproteobacteria</taxon>
        <taxon>Rhodobacterales</taxon>
        <taxon>Paracoccaceae</taxon>
        <taxon>Stagnihabitans</taxon>
    </lineage>
</organism>
<keyword evidence="1" id="KW-0732">Signal</keyword>
<name>A0AAE4Y832_9RHOB</name>
<protein>
    <submittedName>
        <fullName evidence="3">DUF1311 domain-containing protein</fullName>
    </submittedName>
</protein>
<dbReference type="AlphaFoldDB" id="A0AAE4Y832"/>
<evidence type="ECO:0000313" key="3">
    <source>
        <dbReference type="EMBL" id="NBZ86927.1"/>
    </source>
</evidence>
<dbReference type="EMBL" id="JAABNR010000004">
    <property type="protein sequence ID" value="NBZ86927.1"/>
    <property type="molecule type" value="Genomic_DNA"/>
</dbReference>
<evidence type="ECO:0000256" key="1">
    <source>
        <dbReference type="SAM" id="SignalP"/>
    </source>
</evidence>
<comment type="caution">
    <text evidence="3">The sequence shown here is derived from an EMBL/GenBank/DDBJ whole genome shotgun (WGS) entry which is preliminary data.</text>
</comment>
<evidence type="ECO:0000313" key="4">
    <source>
        <dbReference type="Proteomes" id="UP001193501"/>
    </source>
</evidence>
<reference evidence="3" key="1">
    <citation type="submission" date="2020-01" db="EMBL/GenBank/DDBJ databases">
        <authorList>
            <person name="Chen W.-M."/>
        </authorList>
    </citation>
    <scope>NUCLEOTIDE SEQUENCE</scope>
    <source>
        <strain evidence="3">CYK-10</strain>
    </source>
</reference>
<accession>A0AAE4Y832</accession>
<feature type="chain" id="PRO_5042171678" evidence="1">
    <location>
        <begin position="20"/>
        <end position="126"/>
    </location>
</feature>
<dbReference type="RefSeq" id="WP_168773744.1">
    <property type="nucleotide sequence ID" value="NZ_JAABNR010000004.1"/>
</dbReference>
<feature type="signal peptide" evidence="1">
    <location>
        <begin position="1"/>
        <end position="19"/>
    </location>
</feature>
<feature type="domain" description="Lysozyme inhibitor LprI-like N-terminal" evidence="2">
    <location>
        <begin position="25"/>
        <end position="117"/>
    </location>
</feature>
<keyword evidence="4" id="KW-1185">Reference proteome</keyword>
<gene>
    <name evidence="3" type="ORF">GV832_04985</name>
</gene>